<dbReference type="GO" id="GO:0005874">
    <property type="term" value="C:microtubule"/>
    <property type="evidence" value="ECO:0007669"/>
    <property type="project" value="UniProtKB-KW"/>
</dbReference>
<dbReference type="InterPro" id="IPR023123">
    <property type="entry name" value="Tubulin_C"/>
</dbReference>
<sequence>MAPFQPPSARTTASHPAILPSFDQMFGAVFARENQLMRVQPRQGMYLACALLARGNVSIGDLNRGIVRLLPTLQVAPWNPEPFKLGICATPPTGLPTSLLSLANNSGIGATFERMHERFAKLYRRRMFLHHYTQFMPAEDIQAASHAVLELCQDYHELPHCCMPTKLLQPMPLGISFV</sequence>
<keyword evidence="3" id="KW-0547">Nucleotide-binding</keyword>
<proteinExistence type="inferred from homology"/>
<organism evidence="6 7">
    <name type="scientific">Apatococcus fuscideae</name>
    <dbReference type="NCBI Taxonomy" id="2026836"/>
    <lineage>
        <taxon>Eukaryota</taxon>
        <taxon>Viridiplantae</taxon>
        <taxon>Chlorophyta</taxon>
        <taxon>core chlorophytes</taxon>
        <taxon>Trebouxiophyceae</taxon>
        <taxon>Chlorellales</taxon>
        <taxon>Chlorellaceae</taxon>
        <taxon>Apatococcus</taxon>
    </lineage>
</organism>
<dbReference type="Pfam" id="PF03953">
    <property type="entry name" value="Tubulin_C"/>
    <property type="match status" value="1"/>
</dbReference>
<evidence type="ECO:0000256" key="4">
    <source>
        <dbReference type="ARBA" id="ARBA00023134"/>
    </source>
</evidence>
<feature type="domain" description="Tubulin/FtsZ 2-layer sandwich" evidence="5">
    <location>
        <begin position="21"/>
        <end position="116"/>
    </location>
</feature>
<evidence type="ECO:0000256" key="3">
    <source>
        <dbReference type="ARBA" id="ARBA00022741"/>
    </source>
</evidence>
<dbReference type="InterPro" id="IPR008280">
    <property type="entry name" value="Tub_FtsZ_C"/>
</dbReference>
<comment type="similarity">
    <text evidence="1">Belongs to the tubulin family.</text>
</comment>
<dbReference type="GO" id="GO:0005525">
    <property type="term" value="F:GTP binding"/>
    <property type="evidence" value="ECO:0007669"/>
    <property type="project" value="UniProtKB-KW"/>
</dbReference>
<dbReference type="SUPFAM" id="SSF55307">
    <property type="entry name" value="Tubulin C-terminal domain-like"/>
    <property type="match status" value="1"/>
</dbReference>
<protein>
    <recommendedName>
        <fullName evidence="5">Tubulin/FtsZ 2-layer sandwich domain-containing protein</fullName>
    </recommendedName>
</protein>
<dbReference type="Gene3D" id="1.10.287.600">
    <property type="entry name" value="Helix hairpin bin"/>
    <property type="match status" value="1"/>
</dbReference>
<evidence type="ECO:0000313" key="6">
    <source>
        <dbReference type="EMBL" id="KAK9841918.1"/>
    </source>
</evidence>
<dbReference type="Gene3D" id="3.30.1330.20">
    <property type="entry name" value="Tubulin/FtsZ, C-terminal domain"/>
    <property type="match status" value="1"/>
</dbReference>
<dbReference type="Proteomes" id="UP001485043">
    <property type="component" value="Unassembled WGS sequence"/>
</dbReference>
<name>A0AAW1S8B1_9CHLO</name>
<dbReference type="AlphaFoldDB" id="A0AAW1S8B1"/>
<keyword evidence="2" id="KW-0493">Microtubule</keyword>
<gene>
    <name evidence="6" type="ORF">WJX84_008520</name>
</gene>
<dbReference type="InterPro" id="IPR000217">
    <property type="entry name" value="Tubulin"/>
</dbReference>
<accession>A0AAW1S8B1</accession>
<keyword evidence="4" id="KW-0342">GTP-binding</keyword>
<evidence type="ECO:0000259" key="5">
    <source>
        <dbReference type="Pfam" id="PF03953"/>
    </source>
</evidence>
<keyword evidence="7" id="KW-1185">Reference proteome</keyword>
<evidence type="ECO:0000256" key="2">
    <source>
        <dbReference type="ARBA" id="ARBA00022701"/>
    </source>
</evidence>
<dbReference type="PRINTS" id="PR01519">
    <property type="entry name" value="EPSLNTUBULIN"/>
</dbReference>
<dbReference type="GO" id="GO:0007017">
    <property type="term" value="P:microtubule-based process"/>
    <property type="evidence" value="ECO:0007669"/>
    <property type="project" value="InterPro"/>
</dbReference>
<evidence type="ECO:0000313" key="7">
    <source>
        <dbReference type="Proteomes" id="UP001485043"/>
    </source>
</evidence>
<evidence type="ECO:0000256" key="1">
    <source>
        <dbReference type="ARBA" id="ARBA00009636"/>
    </source>
</evidence>
<dbReference type="InterPro" id="IPR037103">
    <property type="entry name" value="Tubulin/FtsZ-like_C"/>
</dbReference>
<dbReference type="InterPro" id="IPR004057">
    <property type="entry name" value="Epsilon_tubulin"/>
</dbReference>
<dbReference type="InterPro" id="IPR018316">
    <property type="entry name" value="Tubulin/FtsZ_2-layer-sand-dom"/>
</dbReference>
<dbReference type="PANTHER" id="PTHR11588">
    <property type="entry name" value="TUBULIN"/>
    <property type="match status" value="1"/>
</dbReference>
<comment type="caution">
    <text evidence="6">The sequence shown here is derived from an EMBL/GenBank/DDBJ whole genome shotgun (WGS) entry which is preliminary data.</text>
</comment>
<reference evidence="6 7" key="1">
    <citation type="journal article" date="2024" name="Nat. Commun.">
        <title>Phylogenomics reveals the evolutionary origins of lichenization in chlorophyte algae.</title>
        <authorList>
            <person name="Puginier C."/>
            <person name="Libourel C."/>
            <person name="Otte J."/>
            <person name="Skaloud P."/>
            <person name="Haon M."/>
            <person name="Grisel S."/>
            <person name="Petersen M."/>
            <person name="Berrin J.G."/>
            <person name="Delaux P.M."/>
            <person name="Dal Grande F."/>
            <person name="Keller J."/>
        </authorList>
    </citation>
    <scope>NUCLEOTIDE SEQUENCE [LARGE SCALE GENOMIC DNA]</scope>
    <source>
        <strain evidence="6 7">SAG 2523</strain>
    </source>
</reference>
<dbReference type="EMBL" id="JALJOV010001752">
    <property type="protein sequence ID" value="KAK9841918.1"/>
    <property type="molecule type" value="Genomic_DNA"/>
</dbReference>